<organism evidence="3 4">
    <name type="scientific">Lithohypha guttulata</name>
    <dbReference type="NCBI Taxonomy" id="1690604"/>
    <lineage>
        <taxon>Eukaryota</taxon>
        <taxon>Fungi</taxon>
        <taxon>Dikarya</taxon>
        <taxon>Ascomycota</taxon>
        <taxon>Pezizomycotina</taxon>
        <taxon>Eurotiomycetes</taxon>
        <taxon>Chaetothyriomycetidae</taxon>
        <taxon>Chaetothyriales</taxon>
        <taxon>Trichomeriaceae</taxon>
        <taxon>Lithohypha</taxon>
    </lineage>
</organism>
<evidence type="ECO:0008006" key="5">
    <source>
        <dbReference type="Google" id="ProtNLM"/>
    </source>
</evidence>
<dbReference type="PANTHER" id="PTHR10300">
    <property type="entry name" value="CALCIPRESSIN"/>
    <property type="match status" value="1"/>
</dbReference>
<feature type="compositionally biased region" description="Low complexity" evidence="2">
    <location>
        <begin position="47"/>
        <end position="61"/>
    </location>
</feature>
<dbReference type="PANTHER" id="PTHR10300:SF14">
    <property type="entry name" value="PROTEIN SARAH"/>
    <property type="match status" value="1"/>
</dbReference>
<evidence type="ECO:0000313" key="3">
    <source>
        <dbReference type="EMBL" id="KAK5091913.1"/>
    </source>
</evidence>
<dbReference type="Pfam" id="PF04847">
    <property type="entry name" value="Calcipressin"/>
    <property type="match status" value="1"/>
</dbReference>
<comment type="similarity">
    <text evidence="1">Belongs to the RCAN family.</text>
</comment>
<dbReference type="Proteomes" id="UP001345013">
    <property type="component" value="Unassembled WGS sequence"/>
</dbReference>
<dbReference type="EMBL" id="JAVRRG010000067">
    <property type="protein sequence ID" value="KAK5091913.1"/>
    <property type="molecule type" value="Genomic_DNA"/>
</dbReference>
<keyword evidence="4" id="KW-1185">Reference proteome</keyword>
<sequence length="325" mass="35025">MESPVPPPQSASKKQESQEEAQDINSKPDMATATQLPPLATNGLHVSPPASATSSPGSLSGKRSRSPLSIDLSSVPGLSSPAPPSNTLLITKLTDPKIFHPASLATIRQHINSISPLNSFSPLKSMARIIVSFYSDQDCIKVRKEIDGSAFTPSVVCRCYFGEPTPIDNETKYLERPDAGKLFFISPPPSPPVGWESRTEGAPNKEVHADDLATKLSNLTGKMENPESPMERQVQVTAEDLAKLKTSTHRRALSGMSEDLSPVAGTPKMRSRSSTLIYDPKAHGDSPNLPAVTLETEDDSEVELDSRAKAPMAHTSRPPVELMEQ</sequence>
<accession>A0ABR0K9R6</accession>
<gene>
    <name evidence="3" type="ORF">LTR24_005690</name>
</gene>
<evidence type="ECO:0000313" key="4">
    <source>
        <dbReference type="Proteomes" id="UP001345013"/>
    </source>
</evidence>
<dbReference type="InterPro" id="IPR035979">
    <property type="entry name" value="RBD_domain_sf"/>
</dbReference>
<name>A0ABR0K9R6_9EURO</name>
<comment type="caution">
    <text evidence="3">The sequence shown here is derived from an EMBL/GenBank/DDBJ whole genome shotgun (WGS) entry which is preliminary data.</text>
</comment>
<feature type="region of interest" description="Disordered" evidence="2">
    <location>
        <begin position="1"/>
        <end position="83"/>
    </location>
</feature>
<dbReference type="SUPFAM" id="SSF54928">
    <property type="entry name" value="RNA-binding domain, RBD"/>
    <property type="match status" value="1"/>
</dbReference>
<evidence type="ECO:0000256" key="1">
    <source>
        <dbReference type="ARBA" id="ARBA00008209"/>
    </source>
</evidence>
<dbReference type="InterPro" id="IPR006931">
    <property type="entry name" value="Calcipressin"/>
</dbReference>
<proteinExistence type="inferred from homology"/>
<reference evidence="3 4" key="1">
    <citation type="submission" date="2023-08" db="EMBL/GenBank/DDBJ databases">
        <title>Black Yeasts Isolated from many extreme environments.</title>
        <authorList>
            <person name="Coleine C."/>
            <person name="Stajich J.E."/>
            <person name="Selbmann L."/>
        </authorList>
    </citation>
    <scope>NUCLEOTIDE SEQUENCE [LARGE SCALE GENOMIC DNA]</scope>
    <source>
        <strain evidence="3 4">CCFEE 5885</strain>
    </source>
</reference>
<protein>
    <recommendedName>
        <fullName evidence="5">Calcineurin binding protein</fullName>
    </recommendedName>
</protein>
<dbReference type="Gene3D" id="3.30.70.330">
    <property type="match status" value="1"/>
</dbReference>
<feature type="region of interest" description="Disordered" evidence="2">
    <location>
        <begin position="258"/>
        <end position="325"/>
    </location>
</feature>
<dbReference type="InterPro" id="IPR012677">
    <property type="entry name" value="Nucleotide-bd_a/b_plait_sf"/>
</dbReference>
<evidence type="ECO:0000256" key="2">
    <source>
        <dbReference type="SAM" id="MobiDB-lite"/>
    </source>
</evidence>